<dbReference type="PANTHER" id="PTHR33395:SF22">
    <property type="entry name" value="REVERSE TRANSCRIPTASE DOMAIN-CONTAINING PROTEIN"/>
    <property type="match status" value="1"/>
</dbReference>
<protein>
    <recommendedName>
        <fullName evidence="2">Endonuclease/exonuclease/phosphatase domain-containing protein</fullName>
    </recommendedName>
</protein>
<evidence type="ECO:0000313" key="3">
    <source>
        <dbReference type="EMBL" id="CAC5381361.1"/>
    </source>
</evidence>
<keyword evidence="4" id="KW-1185">Reference proteome</keyword>
<dbReference type="AlphaFoldDB" id="A0A6J8BD84"/>
<dbReference type="SUPFAM" id="SSF56219">
    <property type="entry name" value="DNase I-like"/>
    <property type="match status" value="1"/>
</dbReference>
<evidence type="ECO:0000259" key="2">
    <source>
        <dbReference type="Pfam" id="PF03372"/>
    </source>
</evidence>
<dbReference type="Proteomes" id="UP000507470">
    <property type="component" value="Unassembled WGS sequence"/>
</dbReference>
<name>A0A6J8BD84_MYTCO</name>
<evidence type="ECO:0000256" key="1">
    <source>
        <dbReference type="SAM" id="MobiDB-lite"/>
    </source>
</evidence>
<dbReference type="GO" id="GO:0061343">
    <property type="term" value="P:cell adhesion involved in heart morphogenesis"/>
    <property type="evidence" value="ECO:0007669"/>
    <property type="project" value="TreeGrafter"/>
</dbReference>
<dbReference type="EMBL" id="CACVKT020003052">
    <property type="protein sequence ID" value="CAC5381361.1"/>
    <property type="molecule type" value="Genomic_DNA"/>
</dbReference>
<dbReference type="GO" id="GO:0031012">
    <property type="term" value="C:extracellular matrix"/>
    <property type="evidence" value="ECO:0007669"/>
    <property type="project" value="TreeGrafter"/>
</dbReference>
<evidence type="ECO:0000313" key="4">
    <source>
        <dbReference type="Proteomes" id="UP000507470"/>
    </source>
</evidence>
<proteinExistence type="predicted"/>
<dbReference type="GO" id="GO:0007508">
    <property type="term" value="P:larval heart development"/>
    <property type="evidence" value="ECO:0007669"/>
    <property type="project" value="TreeGrafter"/>
</dbReference>
<sequence>MTPNIYEQITGLDSTMDSISSVFSPLKSSSPKSGNISSHIKTRSSINQRQSHLSSNPYEIPAKTNLHIMTINCRSIKDKRQEFETALHYLKPDIVCATESWLKGVKPGSNPTKDAIMSREIFPPNYNIYRNDRGTLGGGVFVLVEKSIASVEQPSLITDGEIEWVKIKVKHNKDLLVGSFYMPHRDQKHLNELQKSLEQARANGNTNVVLAGDFNCPDIIWDTATALGPDREIQPGLVDIAKSYKLTQIHTVPTREGNLLEVVFVTNPTLVKSTNNVPGISDHDIIITDLETKVHHQKRQPRKCYIYKKAKWNHINMHRPNTHTRRGQRKTSTRVEVHQLWDTFKNQLQNTMNTKIPNKETRSRNSIQWIKHKERKMLKKKQRLYKQARKINK</sequence>
<dbReference type="InterPro" id="IPR036691">
    <property type="entry name" value="Endo/exonu/phosph_ase_sf"/>
</dbReference>
<dbReference type="PANTHER" id="PTHR33395">
    <property type="entry name" value="TRANSCRIPTASE, PUTATIVE-RELATED-RELATED"/>
    <property type="match status" value="1"/>
</dbReference>
<gene>
    <name evidence="3" type="ORF">MCOR_17244</name>
</gene>
<feature type="domain" description="Endonuclease/exonuclease/phosphatase" evidence="2">
    <location>
        <begin position="69"/>
        <end position="283"/>
    </location>
</feature>
<dbReference type="InterPro" id="IPR005135">
    <property type="entry name" value="Endo/exonuclease/phosphatase"/>
</dbReference>
<feature type="compositionally biased region" description="Polar residues" evidence="1">
    <location>
        <begin position="43"/>
        <end position="57"/>
    </location>
</feature>
<organism evidence="3 4">
    <name type="scientific">Mytilus coruscus</name>
    <name type="common">Sea mussel</name>
    <dbReference type="NCBI Taxonomy" id="42192"/>
    <lineage>
        <taxon>Eukaryota</taxon>
        <taxon>Metazoa</taxon>
        <taxon>Spiralia</taxon>
        <taxon>Lophotrochozoa</taxon>
        <taxon>Mollusca</taxon>
        <taxon>Bivalvia</taxon>
        <taxon>Autobranchia</taxon>
        <taxon>Pteriomorphia</taxon>
        <taxon>Mytilida</taxon>
        <taxon>Mytiloidea</taxon>
        <taxon>Mytilidae</taxon>
        <taxon>Mytilinae</taxon>
        <taxon>Mytilus</taxon>
    </lineage>
</organism>
<dbReference type="Gene3D" id="3.60.10.10">
    <property type="entry name" value="Endonuclease/exonuclease/phosphatase"/>
    <property type="match status" value="1"/>
</dbReference>
<feature type="region of interest" description="Disordered" evidence="1">
    <location>
        <begin position="23"/>
        <end position="57"/>
    </location>
</feature>
<dbReference type="GO" id="GO:0003824">
    <property type="term" value="F:catalytic activity"/>
    <property type="evidence" value="ECO:0007669"/>
    <property type="project" value="InterPro"/>
</dbReference>
<accession>A0A6J8BD84</accession>
<dbReference type="OrthoDB" id="6780717at2759"/>
<feature type="compositionally biased region" description="Low complexity" evidence="1">
    <location>
        <begin position="23"/>
        <end position="38"/>
    </location>
</feature>
<dbReference type="Pfam" id="PF03372">
    <property type="entry name" value="Exo_endo_phos"/>
    <property type="match status" value="1"/>
</dbReference>
<reference evidence="3 4" key="1">
    <citation type="submission" date="2020-06" db="EMBL/GenBank/DDBJ databases">
        <authorList>
            <person name="Li R."/>
            <person name="Bekaert M."/>
        </authorList>
    </citation>
    <scope>NUCLEOTIDE SEQUENCE [LARGE SCALE GENOMIC DNA]</scope>
    <source>
        <strain evidence="4">wild</strain>
    </source>
</reference>